<dbReference type="Gene3D" id="2.120.10.80">
    <property type="entry name" value="Kelch-type beta propeller"/>
    <property type="match status" value="1"/>
</dbReference>
<proteinExistence type="predicted"/>
<dbReference type="Proteomes" id="UP000887581">
    <property type="component" value="Unplaced"/>
</dbReference>
<name>A0A915Q3Y3_9BILA</name>
<dbReference type="Pfam" id="PF24681">
    <property type="entry name" value="Kelch_KLHDC2_KLHL20_DRC7"/>
    <property type="match status" value="1"/>
</dbReference>
<sequence length="179" mass="20975">MYVFGGNDALKNDLCLEILNFETCRWENPIISGDQPCGRRSHCCWVYNDKMYIFGGYQHTRRQHLNTLHEFNPETSRWRYLELNGLRCPIARQRHCAVVVNNRVFLFGGLTPVIHWSVPIDVECLVEICDLHVLSYELKLKDLCVIALQKNKPNDEILNMLPYDLRFDLRMMTTTNPVS</sequence>
<evidence type="ECO:0000313" key="1">
    <source>
        <dbReference type="Proteomes" id="UP000887581"/>
    </source>
</evidence>
<dbReference type="InterPro" id="IPR015915">
    <property type="entry name" value="Kelch-typ_b-propeller"/>
</dbReference>
<dbReference type="InterPro" id="IPR052637">
    <property type="entry name" value="KLHDC3-like"/>
</dbReference>
<dbReference type="WBParaSite" id="sdigi.contig545.g8938.t1">
    <property type="protein sequence ID" value="sdigi.contig545.g8938.t1"/>
    <property type="gene ID" value="sdigi.contig545.g8938"/>
</dbReference>
<dbReference type="AlphaFoldDB" id="A0A915Q3Y3"/>
<keyword evidence="1" id="KW-1185">Reference proteome</keyword>
<dbReference type="SUPFAM" id="SSF117281">
    <property type="entry name" value="Kelch motif"/>
    <property type="match status" value="1"/>
</dbReference>
<dbReference type="GO" id="GO:0005737">
    <property type="term" value="C:cytoplasm"/>
    <property type="evidence" value="ECO:0007669"/>
    <property type="project" value="TreeGrafter"/>
</dbReference>
<dbReference type="PANTHER" id="PTHR46461">
    <property type="entry name" value="KELCH DOMAIN-CONTAINING PROTEIN 3"/>
    <property type="match status" value="1"/>
</dbReference>
<accession>A0A915Q3Y3</accession>
<evidence type="ECO:0000313" key="2">
    <source>
        <dbReference type="WBParaSite" id="sdigi.contig545.g8938.t1"/>
    </source>
</evidence>
<reference evidence="2" key="1">
    <citation type="submission" date="2022-11" db="UniProtKB">
        <authorList>
            <consortium name="WormBaseParasite"/>
        </authorList>
    </citation>
    <scope>IDENTIFICATION</scope>
</reference>
<dbReference type="GO" id="GO:0003682">
    <property type="term" value="F:chromatin binding"/>
    <property type="evidence" value="ECO:0007669"/>
    <property type="project" value="InterPro"/>
</dbReference>
<dbReference type="PANTHER" id="PTHR46461:SF1">
    <property type="entry name" value="KELCH DOMAIN-CONTAINING PROTEIN 3"/>
    <property type="match status" value="1"/>
</dbReference>
<protein>
    <submittedName>
        <fullName evidence="2">Kelch domain-containing protein 10</fullName>
    </submittedName>
</protein>
<organism evidence="1 2">
    <name type="scientific">Setaria digitata</name>
    <dbReference type="NCBI Taxonomy" id="48799"/>
    <lineage>
        <taxon>Eukaryota</taxon>
        <taxon>Metazoa</taxon>
        <taxon>Ecdysozoa</taxon>
        <taxon>Nematoda</taxon>
        <taxon>Chromadorea</taxon>
        <taxon>Rhabditida</taxon>
        <taxon>Spirurina</taxon>
        <taxon>Spiruromorpha</taxon>
        <taxon>Filarioidea</taxon>
        <taxon>Setariidae</taxon>
        <taxon>Setaria</taxon>
    </lineage>
</organism>